<sequence precursor="true">MKQSIFFTGRLIALLFLFGLTAFKAYAESHKTTVQQVIITNGEVEGGTTLRFDQGGTVAVDIKSDQAMEIHLHGYDIKLSLEAGVPSRLAFDAKVAGRFSVTRHDTHGNDSHGALFYIEIYPQ</sequence>
<evidence type="ECO:0000313" key="2">
    <source>
        <dbReference type="EMBL" id="AOE49126.1"/>
    </source>
</evidence>
<feature type="signal peptide" evidence="1">
    <location>
        <begin position="1"/>
        <end position="27"/>
    </location>
</feature>
<dbReference type="Proteomes" id="UP000094147">
    <property type="component" value="Chromosome"/>
</dbReference>
<protein>
    <submittedName>
        <fullName evidence="2">Uncharacterized protein</fullName>
    </submittedName>
</protein>
<dbReference type="OrthoDB" id="6717945at2"/>
<accession>A0A1B3B8Q0</accession>
<keyword evidence="3" id="KW-1185">Reference proteome</keyword>
<gene>
    <name evidence="2" type="ORF">KS2013_402</name>
</gene>
<name>A0A1B3B8Q0_9GAMM</name>
<dbReference type="KEGG" id="ksd:KS2013_402"/>
<dbReference type="InterPro" id="IPR008972">
    <property type="entry name" value="Cupredoxin"/>
</dbReference>
<dbReference type="RefSeq" id="WP_068988950.1">
    <property type="nucleotide sequence ID" value="NZ_CP012418.1"/>
</dbReference>
<dbReference type="EMBL" id="CP012418">
    <property type="protein sequence ID" value="AOE49126.1"/>
    <property type="molecule type" value="Genomic_DNA"/>
</dbReference>
<dbReference type="AlphaFoldDB" id="A0A1B3B8Q0"/>
<feature type="chain" id="PRO_5008544002" evidence="1">
    <location>
        <begin position="28"/>
        <end position="123"/>
    </location>
</feature>
<organism evidence="2 3">
    <name type="scientific">Kangiella sediminilitoris</name>
    <dbReference type="NCBI Taxonomy" id="1144748"/>
    <lineage>
        <taxon>Bacteria</taxon>
        <taxon>Pseudomonadati</taxon>
        <taxon>Pseudomonadota</taxon>
        <taxon>Gammaproteobacteria</taxon>
        <taxon>Kangiellales</taxon>
        <taxon>Kangiellaceae</taxon>
        <taxon>Kangiella</taxon>
    </lineage>
</organism>
<evidence type="ECO:0000313" key="3">
    <source>
        <dbReference type="Proteomes" id="UP000094147"/>
    </source>
</evidence>
<evidence type="ECO:0000256" key="1">
    <source>
        <dbReference type="SAM" id="SignalP"/>
    </source>
</evidence>
<proteinExistence type="predicted"/>
<reference evidence="3" key="1">
    <citation type="submission" date="2015-08" db="EMBL/GenBank/DDBJ databases">
        <authorList>
            <person name="Kim K.M."/>
        </authorList>
    </citation>
    <scope>NUCLEOTIDE SEQUENCE [LARGE SCALE GENOMIC DNA]</scope>
    <source>
        <strain evidence="3">KCTC 23892</strain>
    </source>
</reference>
<dbReference type="SUPFAM" id="SSF49503">
    <property type="entry name" value="Cupredoxins"/>
    <property type="match status" value="1"/>
</dbReference>
<keyword evidence="1" id="KW-0732">Signal</keyword>
<dbReference type="STRING" id="1144748.KS2013_402"/>